<keyword evidence="6" id="KW-0539">Nucleus</keyword>
<dbReference type="InterPro" id="IPR000330">
    <property type="entry name" value="SNF2_N"/>
</dbReference>
<dbReference type="SUPFAM" id="SSF101224">
    <property type="entry name" value="HAND domain of the nucleosome remodeling ATPase ISWI"/>
    <property type="match status" value="1"/>
</dbReference>
<dbReference type="FunFam" id="3.40.50.10810:FF:000101">
    <property type="entry name" value="SWI/SNF-related, matrix-associated, actin-dependent regulator of"/>
    <property type="match status" value="1"/>
</dbReference>
<dbReference type="InterPro" id="IPR038718">
    <property type="entry name" value="SNF2-like_sf"/>
</dbReference>
<keyword evidence="12" id="KW-1185">Reference proteome</keyword>
<feature type="region of interest" description="Disordered" evidence="7">
    <location>
        <begin position="128"/>
        <end position="186"/>
    </location>
</feature>
<accession>A0A1D1V4G1</accession>
<dbReference type="CDD" id="cd00167">
    <property type="entry name" value="SANT"/>
    <property type="match status" value="1"/>
</dbReference>
<evidence type="ECO:0000256" key="2">
    <source>
        <dbReference type="ARBA" id="ARBA00009687"/>
    </source>
</evidence>
<dbReference type="InterPro" id="IPR049730">
    <property type="entry name" value="SNF2/RAD54-like_C"/>
</dbReference>
<dbReference type="InterPro" id="IPR027417">
    <property type="entry name" value="P-loop_NTPase"/>
</dbReference>
<feature type="compositionally biased region" description="Polar residues" evidence="7">
    <location>
        <begin position="1104"/>
        <end position="1120"/>
    </location>
</feature>
<dbReference type="InterPro" id="IPR015195">
    <property type="entry name" value="SLIDE"/>
</dbReference>
<comment type="caution">
    <text evidence="11">The sequence shown here is derived from an EMBL/GenBank/DDBJ whole genome shotgun (WGS) entry which is preliminary data.</text>
</comment>
<dbReference type="PANTHER" id="PTHR45623">
    <property type="entry name" value="CHROMODOMAIN-HELICASE-DNA-BINDING PROTEIN 3-RELATED-RELATED"/>
    <property type="match status" value="1"/>
</dbReference>
<sequence>MDESSQDVTMKDLESETKSGQLPSSEAEPGAPSTSKTAFPVNEDSNTGDGEDDDDDVAEIRAAKKVAATAEAQKQRAEAQAVHDSKAAVDRAKRFEFLMGQADIFAHFMSDKKMPAALTSVADNAAEEATTSVNKRRGRPKKDGQPPSAVKAKPTSGPVNDNRHKMSEKDEDQELAKEAAESERSSSTYFTVTPGYIKGGSMRDYQLRGLNWMIGLYEHGINGILADEMGLGKTLQTISLLGYMVIMRRERPHIVVAPKSTLRNWMAELKRWCPALKAVELIGDQEARETIIRDVLHAPGANFDVLVTSYEMILRERTALKRIHFRYLVIDEAHRIKNENSKLSEFVREIKCTNRLLLTGTPLQNNLHELWALLNFLLPDLFTSSEDFDAWFNTNSCLGDNTLVTRLHAVLRPFLLRRIKADVEKKLPPKKETKIYIGLSAMQRDLYTKILMKDLGVLNSGKGEKVQLLNILMQLRKCCNHPYLFDGVEPGPPYTTDQHLVDNCGKMVLLQKLLPKLQDQGSRVLVFSQMTRMLDILEDYCRWAGFNYCRLDGNTAHELRESQIEEFNAPNSSKFIFLLSSRAGGLGINLATADIVIMYDSDWNPQVDLQAMDRAHRIGQKKVVKVFRLITENTVEERIVERADKKLHLDRIVIQQGRLVDQGANKLGKDEMLNMIRHGAQHVFASRDSDITDEDIDAILAKGEAKTEEISKRLAELGEGSLRNFTLDTEDPTSSVYQFEGEDYRGKHGHIAPATWIEPPKRERRVNYAVDQYYRDAMKQAPSGTKVPKAPKPPKQPNIHEFQFHPRRLHELFLLERRWYHKTIGYKVPLDPRHGDDAEQIMEEEQEAIDEAAPLTEQQREEKDRLLERGFDWTKKDFSAYISAMEMFGRNDIDNVARSVAGKTEDEVKAYHKIFWKRGKELPNYEKLLASIEKGEQRIQRKIDMQTALDDKMSRYRLPLIQLKFQYGNNKGKSFTEDEDRFMICHLHRIGIDNEKAYEEITELARKTPQFRFDWWMRSRTAVDIQRRCNALVGFIEREMMGDEEKNRKKAPKLLPVSAPAKAPVTPQTSNRKSSVAAMVVTPLKTPSTSGIQKKNKDIKVTGTPVSTPTKVATRSSRRK</sequence>
<dbReference type="Gene3D" id="1.10.10.60">
    <property type="entry name" value="Homeodomain-like"/>
    <property type="match status" value="2"/>
</dbReference>
<comment type="similarity">
    <text evidence="2">Belongs to the SNF2/RAD54 helicase family. ISWI subfamily.</text>
</comment>
<evidence type="ECO:0000256" key="7">
    <source>
        <dbReference type="SAM" id="MobiDB-lite"/>
    </source>
</evidence>
<dbReference type="PROSITE" id="PS51293">
    <property type="entry name" value="SANT"/>
    <property type="match status" value="1"/>
</dbReference>
<dbReference type="InterPro" id="IPR017884">
    <property type="entry name" value="SANT_dom"/>
</dbReference>
<evidence type="ECO:0000259" key="8">
    <source>
        <dbReference type="PROSITE" id="PS51192"/>
    </source>
</evidence>
<reference evidence="11 12" key="1">
    <citation type="journal article" date="2016" name="Nat. Commun.">
        <title>Extremotolerant tardigrade genome and improved radiotolerance of human cultured cells by tardigrade-unique protein.</title>
        <authorList>
            <person name="Hashimoto T."/>
            <person name="Horikawa D.D."/>
            <person name="Saito Y."/>
            <person name="Kuwahara H."/>
            <person name="Kozuka-Hata H."/>
            <person name="Shin-I T."/>
            <person name="Minakuchi Y."/>
            <person name="Ohishi K."/>
            <person name="Motoyama A."/>
            <person name="Aizu T."/>
            <person name="Enomoto A."/>
            <person name="Kondo K."/>
            <person name="Tanaka S."/>
            <person name="Hara Y."/>
            <person name="Koshikawa S."/>
            <person name="Sagara H."/>
            <person name="Miura T."/>
            <person name="Yokobori S."/>
            <person name="Miyagawa K."/>
            <person name="Suzuki Y."/>
            <person name="Kubo T."/>
            <person name="Oyama M."/>
            <person name="Kohara Y."/>
            <person name="Fujiyama A."/>
            <person name="Arakawa K."/>
            <person name="Katayama T."/>
            <person name="Toyoda A."/>
            <person name="Kunieda T."/>
        </authorList>
    </citation>
    <scope>NUCLEOTIDE SEQUENCE [LARGE SCALE GENOMIC DNA]</scope>
    <source>
        <strain evidence="11 12">YOKOZUNA-1</strain>
    </source>
</reference>
<comment type="subcellular location">
    <subcellularLocation>
        <location evidence="1">Nucleus</location>
    </subcellularLocation>
</comment>
<evidence type="ECO:0000256" key="6">
    <source>
        <dbReference type="ARBA" id="ARBA00023242"/>
    </source>
</evidence>
<dbReference type="GO" id="GO:0031491">
    <property type="term" value="F:nucleosome binding"/>
    <property type="evidence" value="ECO:0007669"/>
    <property type="project" value="InterPro"/>
</dbReference>
<name>A0A1D1V4G1_RAMVA</name>
<dbReference type="Pfam" id="PF00176">
    <property type="entry name" value="SNF2-rel_dom"/>
    <property type="match status" value="1"/>
</dbReference>
<evidence type="ECO:0000313" key="11">
    <source>
        <dbReference type="EMBL" id="GAU96639.1"/>
    </source>
</evidence>
<dbReference type="PROSITE" id="PS51192">
    <property type="entry name" value="HELICASE_ATP_BIND_1"/>
    <property type="match status" value="1"/>
</dbReference>
<evidence type="ECO:0000256" key="5">
    <source>
        <dbReference type="ARBA" id="ARBA00022840"/>
    </source>
</evidence>
<dbReference type="InterPro" id="IPR044754">
    <property type="entry name" value="Isw1/2_DEXHc"/>
</dbReference>
<dbReference type="Pfam" id="PF09111">
    <property type="entry name" value="SLIDE"/>
    <property type="match status" value="1"/>
</dbReference>
<dbReference type="EMBL" id="BDGG01000003">
    <property type="protein sequence ID" value="GAU96639.1"/>
    <property type="molecule type" value="Genomic_DNA"/>
</dbReference>
<dbReference type="GO" id="GO:0003677">
    <property type="term" value="F:DNA binding"/>
    <property type="evidence" value="ECO:0007669"/>
    <property type="project" value="InterPro"/>
</dbReference>
<dbReference type="STRING" id="947166.A0A1D1V4G1"/>
<gene>
    <name evidence="11" type="primary">RvY_08059-1</name>
    <name evidence="11" type="synonym">RvY_08059.1</name>
    <name evidence="11" type="ORF">RvY_08059</name>
</gene>
<dbReference type="GO" id="GO:0005634">
    <property type="term" value="C:nucleus"/>
    <property type="evidence" value="ECO:0007669"/>
    <property type="project" value="UniProtKB-SubCell"/>
</dbReference>
<dbReference type="GO" id="GO:0016887">
    <property type="term" value="F:ATP hydrolysis activity"/>
    <property type="evidence" value="ECO:0007669"/>
    <property type="project" value="TreeGrafter"/>
</dbReference>
<dbReference type="FunFam" id="3.40.50.300:FF:000082">
    <property type="entry name" value="ISWI chromatin remodeling complex ATPase ISW1"/>
    <property type="match status" value="1"/>
</dbReference>
<dbReference type="Gene3D" id="3.40.50.300">
    <property type="entry name" value="P-loop containing nucleotide triphosphate hydrolases"/>
    <property type="match status" value="1"/>
</dbReference>
<dbReference type="GO" id="GO:0042393">
    <property type="term" value="F:histone binding"/>
    <property type="evidence" value="ECO:0007669"/>
    <property type="project" value="TreeGrafter"/>
</dbReference>
<keyword evidence="5" id="KW-0067">ATP-binding</keyword>
<dbReference type="InterPro" id="IPR009057">
    <property type="entry name" value="Homeodomain-like_sf"/>
</dbReference>
<dbReference type="CDD" id="cd17997">
    <property type="entry name" value="DEXHc_SMARCA1_SMARCA5"/>
    <property type="match status" value="1"/>
</dbReference>
<evidence type="ECO:0000313" key="12">
    <source>
        <dbReference type="Proteomes" id="UP000186922"/>
    </source>
</evidence>
<dbReference type="SMART" id="SM00490">
    <property type="entry name" value="HELICc"/>
    <property type="match status" value="1"/>
</dbReference>
<dbReference type="SUPFAM" id="SSF52540">
    <property type="entry name" value="P-loop containing nucleoside triphosphate hydrolases"/>
    <property type="match status" value="2"/>
</dbReference>
<protein>
    <submittedName>
        <fullName evidence="11">Uncharacterized protein</fullName>
    </submittedName>
</protein>
<dbReference type="Proteomes" id="UP000186922">
    <property type="component" value="Unassembled WGS sequence"/>
</dbReference>
<dbReference type="Gene3D" id="1.20.5.1190">
    <property type="entry name" value="iswi atpase"/>
    <property type="match status" value="1"/>
</dbReference>
<dbReference type="SMART" id="SM00717">
    <property type="entry name" value="SANT"/>
    <property type="match status" value="2"/>
</dbReference>
<dbReference type="InterPro" id="IPR015194">
    <property type="entry name" value="ISWI_HAND-dom"/>
</dbReference>
<dbReference type="InterPro" id="IPR014001">
    <property type="entry name" value="Helicase_ATP-bd"/>
</dbReference>
<keyword evidence="3" id="KW-0547">Nucleotide-binding</keyword>
<evidence type="ECO:0000256" key="1">
    <source>
        <dbReference type="ARBA" id="ARBA00004123"/>
    </source>
</evidence>
<evidence type="ECO:0000259" key="9">
    <source>
        <dbReference type="PROSITE" id="PS51194"/>
    </source>
</evidence>
<feature type="domain" description="SANT" evidence="10">
    <location>
        <begin position="868"/>
        <end position="920"/>
    </location>
</feature>
<dbReference type="AlphaFoldDB" id="A0A1D1V4G1"/>
<dbReference type="Pfam" id="PF00271">
    <property type="entry name" value="Helicase_C"/>
    <property type="match status" value="1"/>
</dbReference>
<proteinExistence type="inferred from homology"/>
<feature type="region of interest" description="Disordered" evidence="7">
    <location>
        <begin position="1"/>
        <end position="62"/>
    </location>
</feature>
<feature type="domain" description="Helicase ATP-binding" evidence="8">
    <location>
        <begin position="214"/>
        <end position="380"/>
    </location>
</feature>
<dbReference type="GO" id="GO:0005524">
    <property type="term" value="F:ATP binding"/>
    <property type="evidence" value="ECO:0007669"/>
    <property type="project" value="UniProtKB-KW"/>
</dbReference>
<dbReference type="GO" id="GO:0140658">
    <property type="term" value="F:ATP-dependent chromatin remodeler activity"/>
    <property type="evidence" value="ECO:0007669"/>
    <property type="project" value="TreeGrafter"/>
</dbReference>
<evidence type="ECO:0000259" key="10">
    <source>
        <dbReference type="PROSITE" id="PS51293"/>
    </source>
</evidence>
<evidence type="ECO:0000256" key="4">
    <source>
        <dbReference type="ARBA" id="ARBA00022801"/>
    </source>
</evidence>
<dbReference type="GO" id="GO:0000785">
    <property type="term" value="C:chromatin"/>
    <property type="evidence" value="ECO:0007669"/>
    <property type="project" value="TreeGrafter"/>
</dbReference>
<dbReference type="SUPFAM" id="SSF46689">
    <property type="entry name" value="Homeodomain-like"/>
    <property type="match status" value="2"/>
</dbReference>
<dbReference type="Gene3D" id="1.10.1040.30">
    <property type="entry name" value="ISWI, HAND domain"/>
    <property type="match status" value="1"/>
</dbReference>
<dbReference type="PROSITE" id="PS51194">
    <property type="entry name" value="HELICASE_CTER"/>
    <property type="match status" value="1"/>
</dbReference>
<feature type="domain" description="Helicase C-terminal" evidence="9">
    <location>
        <begin position="509"/>
        <end position="660"/>
    </location>
</feature>
<dbReference type="InterPro" id="IPR001650">
    <property type="entry name" value="Helicase_C-like"/>
</dbReference>
<keyword evidence="4" id="KW-0378">Hydrolase</keyword>
<dbReference type="Pfam" id="PF09110">
    <property type="entry name" value="HAND"/>
    <property type="match status" value="1"/>
</dbReference>
<dbReference type="CDD" id="cd18793">
    <property type="entry name" value="SF2_C_SNF"/>
    <property type="match status" value="1"/>
</dbReference>
<dbReference type="GO" id="GO:0034728">
    <property type="term" value="P:nucleosome organization"/>
    <property type="evidence" value="ECO:0007669"/>
    <property type="project" value="TreeGrafter"/>
</dbReference>
<dbReference type="Gene3D" id="3.40.50.10810">
    <property type="entry name" value="Tandem AAA-ATPase domain"/>
    <property type="match status" value="1"/>
</dbReference>
<dbReference type="InterPro" id="IPR001005">
    <property type="entry name" value="SANT/Myb"/>
</dbReference>
<feature type="compositionally biased region" description="Basic and acidic residues" evidence="7">
    <location>
        <begin position="161"/>
        <end position="184"/>
    </location>
</feature>
<evidence type="ECO:0000256" key="3">
    <source>
        <dbReference type="ARBA" id="ARBA00022741"/>
    </source>
</evidence>
<dbReference type="InterPro" id="IPR036306">
    <property type="entry name" value="ISWI_HAND-dom_sf"/>
</dbReference>
<feature type="region of interest" description="Disordered" evidence="7">
    <location>
        <begin position="1043"/>
        <end position="1120"/>
    </location>
</feature>
<dbReference type="OrthoDB" id="5857104at2759"/>
<organism evidence="11 12">
    <name type="scientific">Ramazzottius varieornatus</name>
    <name type="common">Water bear</name>
    <name type="synonym">Tardigrade</name>
    <dbReference type="NCBI Taxonomy" id="947166"/>
    <lineage>
        <taxon>Eukaryota</taxon>
        <taxon>Metazoa</taxon>
        <taxon>Ecdysozoa</taxon>
        <taxon>Tardigrada</taxon>
        <taxon>Eutardigrada</taxon>
        <taxon>Parachela</taxon>
        <taxon>Hypsibioidea</taxon>
        <taxon>Ramazzottiidae</taxon>
        <taxon>Ramazzottius</taxon>
    </lineage>
</organism>
<dbReference type="PANTHER" id="PTHR45623:SF49">
    <property type="entry name" value="SWI_SNF-RELATED MATRIX-ASSOCIATED ACTIN-DEPENDENT REGULATOR OF CHROMATIN SUBFAMILY A MEMBER 5"/>
    <property type="match status" value="1"/>
</dbReference>
<dbReference type="SMART" id="SM00487">
    <property type="entry name" value="DEXDc"/>
    <property type="match status" value="1"/>
</dbReference>
<feature type="region of interest" description="Disordered" evidence="7">
    <location>
        <begin position="781"/>
        <end position="800"/>
    </location>
</feature>